<evidence type="ECO:0000313" key="2">
    <source>
        <dbReference type="EMBL" id="EOY23042.1"/>
    </source>
</evidence>
<sequence>MSIIRQQLQKLMALINVDNFDIDQGIDNHLSCTETPQQNRVVELQNRTKFDKRASKCIFIGYPNEIKAYKAYQRSFNISSNNCTSVQALNDVKTYLSSQYKLKDLGNVKYFLELEVARSKEVQKILFEIF</sequence>
<dbReference type="InParanoid" id="A0A061G1F0"/>
<proteinExistence type="predicted"/>
<protein>
    <recommendedName>
        <fullName evidence="1">Retroviral polymerase SH3-like domain-containing protein</fullName>
    </recommendedName>
</protein>
<dbReference type="AlphaFoldDB" id="A0A061G1F0"/>
<evidence type="ECO:0000259" key="1">
    <source>
        <dbReference type="Pfam" id="PF25597"/>
    </source>
</evidence>
<accession>A0A061G1F0</accession>
<keyword evidence="3" id="KW-1185">Reference proteome</keyword>
<reference evidence="2 3" key="1">
    <citation type="journal article" date="2013" name="Genome Biol.">
        <title>The genome sequence of the most widely cultivated cacao type and its use to identify candidate genes regulating pod color.</title>
        <authorList>
            <person name="Motamayor J.C."/>
            <person name="Mockaitis K."/>
            <person name="Schmutz J."/>
            <person name="Haiminen N."/>
            <person name="Iii D.L."/>
            <person name="Cornejo O."/>
            <person name="Findley S.D."/>
            <person name="Zheng P."/>
            <person name="Utro F."/>
            <person name="Royaert S."/>
            <person name="Saski C."/>
            <person name="Jenkins J."/>
            <person name="Podicheti R."/>
            <person name="Zhao M."/>
            <person name="Scheffler B.E."/>
            <person name="Stack J.C."/>
            <person name="Feltus F.A."/>
            <person name="Mustiga G.M."/>
            <person name="Amores F."/>
            <person name="Phillips W."/>
            <person name="Marelli J.P."/>
            <person name="May G.D."/>
            <person name="Shapiro H."/>
            <person name="Ma J."/>
            <person name="Bustamante C.D."/>
            <person name="Schnell R.J."/>
            <person name="Main D."/>
            <person name="Gilbert D."/>
            <person name="Parida L."/>
            <person name="Kuhn D.N."/>
        </authorList>
    </citation>
    <scope>NUCLEOTIDE SEQUENCE [LARGE SCALE GENOMIC DNA]</scope>
    <source>
        <strain evidence="3">cv. Matina 1-6</strain>
    </source>
</reference>
<dbReference type="InterPro" id="IPR057670">
    <property type="entry name" value="SH3_retrovirus"/>
</dbReference>
<organism evidence="2 3">
    <name type="scientific">Theobroma cacao</name>
    <name type="common">Cacao</name>
    <name type="synonym">Cocoa</name>
    <dbReference type="NCBI Taxonomy" id="3641"/>
    <lineage>
        <taxon>Eukaryota</taxon>
        <taxon>Viridiplantae</taxon>
        <taxon>Streptophyta</taxon>
        <taxon>Embryophyta</taxon>
        <taxon>Tracheophyta</taxon>
        <taxon>Spermatophyta</taxon>
        <taxon>Magnoliopsida</taxon>
        <taxon>eudicotyledons</taxon>
        <taxon>Gunneridae</taxon>
        <taxon>Pentapetalae</taxon>
        <taxon>rosids</taxon>
        <taxon>malvids</taxon>
        <taxon>Malvales</taxon>
        <taxon>Malvaceae</taxon>
        <taxon>Byttnerioideae</taxon>
        <taxon>Theobroma</taxon>
    </lineage>
</organism>
<gene>
    <name evidence="2" type="ORF">TCM_015050</name>
</gene>
<dbReference type="EMBL" id="CM001881">
    <property type="protein sequence ID" value="EOY23042.1"/>
    <property type="molecule type" value="Genomic_DNA"/>
</dbReference>
<dbReference type="Pfam" id="PF25597">
    <property type="entry name" value="SH3_retrovirus"/>
    <property type="match status" value="1"/>
</dbReference>
<evidence type="ECO:0000313" key="3">
    <source>
        <dbReference type="Proteomes" id="UP000026915"/>
    </source>
</evidence>
<dbReference type="Gramene" id="EOY23042">
    <property type="protein sequence ID" value="EOY23042"/>
    <property type="gene ID" value="TCM_015050"/>
</dbReference>
<name>A0A061G1F0_THECC</name>
<feature type="domain" description="Retroviral polymerase SH3-like" evidence="1">
    <location>
        <begin position="45"/>
        <end position="73"/>
    </location>
</feature>
<dbReference type="HOGENOM" id="CLU_1941892_0_0_1"/>
<dbReference type="Proteomes" id="UP000026915">
    <property type="component" value="Chromosome 3"/>
</dbReference>